<protein>
    <recommendedName>
        <fullName evidence="3">Transglutaminase-like domain-containing protein</fullName>
    </recommendedName>
</protein>
<accession>A0A3G2L171</accession>
<dbReference type="SUPFAM" id="SSF48452">
    <property type="entry name" value="TPR-like"/>
    <property type="match status" value="1"/>
</dbReference>
<dbReference type="Pfam" id="PF01841">
    <property type="entry name" value="Transglut_core"/>
    <property type="match status" value="1"/>
</dbReference>
<keyword evidence="2" id="KW-0802">TPR repeat</keyword>
<dbReference type="EMBL" id="CP032050">
    <property type="protein sequence ID" value="AYN65997.1"/>
    <property type="molecule type" value="Genomic_DNA"/>
</dbReference>
<reference evidence="4 5" key="1">
    <citation type="submission" date="2018-08" db="EMBL/GenBank/DDBJ databases">
        <title>The reduced genetic potential of extracellular carbohydrate catabolism in Euzebyella marina RN62, a Flavobacteriia bacterium isolated from the hadal water.</title>
        <authorList>
            <person name="Xue C."/>
        </authorList>
    </citation>
    <scope>NUCLEOTIDE SEQUENCE [LARGE SCALE GENOMIC DNA]</scope>
    <source>
        <strain evidence="4 5">RN62</strain>
    </source>
</reference>
<dbReference type="InterPro" id="IPR038765">
    <property type="entry name" value="Papain-like_cys_pep_sf"/>
</dbReference>
<keyword evidence="5" id="KW-1185">Reference proteome</keyword>
<evidence type="ECO:0000256" key="1">
    <source>
        <dbReference type="ARBA" id="ARBA00022737"/>
    </source>
</evidence>
<gene>
    <name evidence="4" type="ORF">D1013_00680</name>
</gene>
<evidence type="ECO:0000313" key="5">
    <source>
        <dbReference type="Proteomes" id="UP000276309"/>
    </source>
</evidence>
<dbReference type="InterPro" id="IPR002931">
    <property type="entry name" value="Transglutaminase-like"/>
</dbReference>
<feature type="domain" description="Transglutaminase-like" evidence="3">
    <location>
        <begin position="896"/>
        <end position="988"/>
    </location>
</feature>
<dbReference type="InterPro" id="IPR011990">
    <property type="entry name" value="TPR-like_helical_dom_sf"/>
</dbReference>
<evidence type="ECO:0000256" key="2">
    <source>
        <dbReference type="ARBA" id="ARBA00022803"/>
    </source>
</evidence>
<keyword evidence="1" id="KW-0677">Repeat</keyword>
<dbReference type="OrthoDB" id="98874at2"/>
<dbReference type="PANTHER" id="PTHR44943:SF8">
    <property type="entry name" value="TPR REPEAT-CONTAINING PROTEIN MJ0263"/>
    <property type="match status" value="1"/>
</dbReference>
<dbReference type="Gene3D" id="1.25.40.10">
    <property type="entry name" value="Tetratricopeptide repeat domain"/>
    <property type="match status" value="1"/>
</dbReference>
<dbReference type="SUPFAM" id="SSF54001">
    <property type="entry name" value="Cysteine proteinases"/>
    <property type="match status" value="1"/>
</dbReference>
<dbReference type="Proteomes" id="UP000276309">
    <property type="component" value="Chromosome"/>
</dbReference>
<organism evidence="4 5">
    <name type="scientific">Euzebyella marina</name>
    <dbReference type="NCBI Taxonomy" id="1761453"/>
    <lineage>
        <taxon>Bacteria</taxon>
        <taxon>Pseudomonadati</taxon>
        <taxon>Bacteroidota</taxon>
        <taxon>Flavobacteriia</taxon>
        <taxon>Flavobacteriales</taxon>
        <taxon>Flavobacteriaceae</taxon>
        <taxon>Euzebyella</taxon>
    </lineage>
</organism>
<dbReference type="PANTHER" id="PTHR44943">
    <property type="entry name" value="CELLULOSE SYNTHASE OPERON PROTEIN C"/>
    <property type="match status" value="1"/>
</dbReference>
<dbReference type="InterPro" id="IPR019734">
    <property type="entry name" value="TPR_rpt"/>
</dbReference>
<dbReference type="Gene3D" id="2.60.40.3140">
    <property type="match status" value="1"/>
</dbReference>
<dbReference type="RefSeq" id="WP_121847050.1">
    <property type="nucleotide sequence ID" value="NZ_CP032050.1"/>
</dbReference>
<evidence type="ECO:0000259" key="3">
    <source>
        <dbReference type="Pfam" id="PF01841"/>
    </source>
</evidence>
<dbReference type="InterPro" id="IPR051685">
    <property type="entry name" value="Ycf3/AcsC/BcsC/TPR_MFPF"/>
</dbReference>
<dbReference type="SMART" id="SM00028">
    <property type="entry name" value="TPR"/>
    <property type="match status" value="2"/>
</dbReference>
<dbReference type="Gene3D" id="3.10.620.30">
    <property type="match status" value="1"/>
</dbReference>
<dbReference type="KEGG" id="emar:D1013_00680"/>
<name>A0A3G2L171_9FLAO</name>
<sequence length="1266" mass="146497">MRFIYFLLLAFLLPIKSLQSQQIEEVQEHWQLLFDNKREKALDSFEKLNSGDLQALLSDRLIKNELGLFEDPKNFLEKLVGHKDFEYYLYALWNHSFFFENYTNTGFNKKNTSNVDAIDLKAVENPTVKESLRYLKSAVAQHRNDWKTYYELNQELPSIKAWQFCGGFENLNGSGLDTPFEPEWQMVSDNDFNANSNGFINWYTPIERDKEAYQYYSNHTEYGSSVNYAQTFIDNPEEQKVVIRFGSSSLAKIWLNDVLLIENNNDGITDLDAYNVEVTLPKGTSRLLVKTADISGIPYFIARITNLQGSEILGVKYSSQPKPYIKSKKEGLTPVLLEHPVEKYFLEKIESDPKNFLYRLCLLNTYLRNSKYQEAKAVLQPYLEKYDRSSFLRKYLIECYTKENDFSAVNEVKENIINDDETYYLSYVYKFQDAGELFKLPIDEFERFMNHFSDATDLQVLKKSAELMKALRREDQEMVRSTLNAITKENKEQLNLIKVYLNLYSGYLNDDESAVNILEEINKDYFDYSAIKSLAEHYEKQNRISDALGLFETRYDLVKNDNLFISELIDYLHKYKRFKESLPYIEQMLANYPYSFVAMEKKAFALEQIGKKEEALHWYQKAIKHNGANTTVRKKIDDLSKTPDYFKELGTKDMYGFITSNREQPLMGSYGYHYLLDETLLQLFPEGGGKSQVRYAVKITSDAGIESLKEVGLGLSGSYHITKSEIVKPTGKIVPASVNGSDLVFSNLEIDDVIYIEYESSYSKTGRFYKDHVDYFQFGSYHPIIKNSLKILVPKNHEFDTEIVNGEIDYSKRELDDYVLHEWSAANQKPMPQPENYMPSLSDLAKYIHMSTIGSWDDVAQWYADLVRPQMLINSDVKRAFESIFPKGYSALSDDMRASRIYHYIMENFSYSYVGFRQSGYVPQKPSKTIKSRLGDCKDFSTLYVTLAQMAGLRAHLVLVLTSDYGENSMVLPNQDFNHCIAKVFIDGKAQYLELTDNNLPFRSIPTSLEHATALDIPNKNFKKVSSGIYRLDNIAHTPTVIESHMLYKIGKDDHELQVESILKGSIVSHYAGIFKENNAEMLKNSIKEDFQGRMSEDFSLDSVYNVNYKRRAETLKYVSKLSVNEKLNQIGSMKVLSLPAINNAYNSSIIEDNVRNYPIDYLLYENADEYISSYLIVLSEDEEFVEVPENSEYSFKAHHFNMNFELKEPNELFVQISVQTSKKRIDPQDYKDFKMYVKSVLDAKKQLIGFKKAASTSKVSLPGKG</sequence>
<proteinExistence type="predicted"/>
<evidence type="ECO:0000313" key="4">
    <source>
        <dbReference type="EMBL" id="AYN65997.1"/>
    </source>
</evidence>
<dbReference type="AlphaFoldDB" id="A0A3G2L171"/>